<protein>
    <submittedName>
        <fullName evidence="6">ABC transporter related protein</fullName>
    </submittedName>
</protein>
<evidence type="ECO:0000256" key="2">
    <source>
        <dbReference type="ARBA" id="ARBA00022741"/>
    </source>
</evidence>
<dbReference type="InterPro" id="IPR017911">
    <property type="entry name" value="MacB-like_ATP-bd"/>
</dbReference>
<gene>
    <name evidence="6" type="ordered locus">Mlg_2147</name>
</gene>
<dbReference type="SUPFAM" id="SSF52540">
    <property type="entry name" value="P-loop containing nucleoside triphosphate hydrolases"/>
    <property type="match status" value="1"/>
</dbReference>
<dbReference type="InterPro" id="IPR027417">
    <property type="entry name" value="P-loop_NTPase"/>
</dbReference>
<evidence type="ECO:0000313" key="6">
    <source>
        <dbReference type="EMBL" id="ABI57489.1"/>
    </source>
</evidence>
<dbReference type="SMART" id="SM00382">
    <property type="entry name" value="AAA"/>
    <property type="match status" value="1"/>
</dbReference>
<keyword evidence="7" id="KW-1185">Reference proteome</keyword>
<dbReference type="PANTHER" id="PTHR24220:SF86">
    <property type="entry name" value="ABC TRANSPORTER ABCH.1"/>
    <property type="match status" value="1"/>
</dbReference>
<feature type="domain" description="ABC transporter" evidence="5">
    <location>
        <begin position="5"/>
        <end position="245"/>
    </location>
</feature>
<dbReference type="OrthoDB" id="66958at2"/>
<dbReference type="GO" id="GO:0022857">
    <property type="term" value="F:transmembrane transporter activity"/>
    <property type="evidence" value="ECO:0007669"/>
    <property type="project" value="TreeGrafter"/>
</dbReference>
<comment type="similarity">
    <text evidence="4">Belongs to the ABC transporter superfamily. Macrolide exporter (TC 3.A.1.122) family.</text>
</comment>
<dbReference type="eggNOG" id="COG1136">
    <property type="taxonomic scope" value="Bacteria"/>
</dbReference>
<dbReference type="GO" id="GO:1902495">
    <property type="term" value="C:transmembrane transporter complex"/>
    <property type="evidence" value="ECO:0007669"/>
    <property type="project" value="UniProtKB-ARBA"/>
</dbReference>
<dbReference type="PROSITE" id="PS50893">
    <property type="entry name" value="ABC_TRANSPORTER_2"/>
    <property type="match status" value="1"/>
</dbReference>
<dbReference type="CDD" id="cd03255">
    <property type="entry name" value="ABC_MJ0796_LolCDE_FtsE"/>
    <property type="match status" value="1"/>
</dbReference>
<dbReference type="GO" id="GO:0016887">
    <property type="term" value="F:ATP hydrolysis activity"/>
    <property type="evidence" value="ECO:0007669"/>
    <property type="project" value="InterPro"/>
</dbReference>
<dbReference type="InterPro" id="IPR015854">
    <property type="entry name" value="ABC_transpr_LolD-like"/>
</dbReference>
<dbReference type="HOGENOM" id="CLU_000604_1_22_6"/>
<dbReference type="GO" id="GO:0005886">
    <property type="term" value="C:plasma membrane"/>
    <property type="evidence" value="ECO:0007669"/>
    <property type="project" value="TreeGrafter"/>
</dbReference>
<dbReference type="InterPro" id="IPR003593">
    <property type="entry name" value="AAA+_ATPase"/>
</dbReference>
<evidence type="ECO:0000256" key="3">
    <source>
        <dbReference type="ARBA" id="ARBA00022840"/>
    </source>
</evidence>
<dbReference type="AlphaFoldDB" id="Q0A6P8"/>
<keyword evidence="1" id="KW-0813">Transport</keyword>
<accession>Q0A6P8</accession>
<evidence type="ECO:0000313" key="7">
    <source>
        <dbReference type="Proteomes" id="UP000001962"/>
    </source>
</evidence>
<dbReference type="FunFam" id="3.40.50.300:FF:000032">
    <property type="entry name" value="Export ABC transporter ATP-binding protein"/>
    <property type="match status" value="1"/>
</dbReference>
<evidence type="ECO:0000256" key="4">
    <source>
        <dbReference type="ARBA" id="ARBA00038388"/>
    </source>
</evidence>
<dbReference type="Pfam" id="PF00005">
    <property type="entry name" value="ABC_tran"/>
    <property type="match status" value="1"/>
</dbReference>
<dbReference type="InterPro" id="IPR003439">
    <property type="entry name" value="ABC_transporter-like_ATP-bd"/>
</dbReference>
<reference evidence="7" key="1">
    <citation type="submission" date="2006-08" db="EMBL/GenBank/DDBJ databases">
        <title>Complete sequence of Alkalilimnicola ehrilichei MLHE-1.</title>
        <authorList>
            <person name="Copeland A."/>
            <person name="Lucas S."/>
            <person name="Lapidus A."/>
            <person name="Barry K."/>
            <person name="Detter J.C."/>
            <person name="Glavina del Rio T."/>
            <person name="Hammon N."/>
            <person name="Israni S."/>
            <person name="Dalin E."/>
            <person name="Tice H."/>
            <person name="Pitluck S."/>
            <person name="Sims D."/>
            <person name="Brettin T."/>
            <person name="Bruce D."/>
            <person name="Han C."/>
            <person name="Tapia R."/>
            <person name="Gilna P."/>
            <person name="Schmutz J."/>
            <person name="Larimer F."/>
            <person name="Land M."/>
            <person name="Hauser L."/>
            <person name="Kyrpides N."/>
            <person name="Mikhailova N."/>
            <person name="Oremland R.S."/>
            <person name="Hoeft S.E."/>
            <person name="Switzer-Blum J."/>
            <person name="Kulp T."/>
            <person name="King G."/>
            <person name="Tabita R."/>
            <person name="Witte B."/>
            <person name="Santini J.M."/>
            <person name="Basu P."/>
            <person name="Hollibaugh J.T."/>
            <person name="Xie G."/>
            <person name="Stolz J.F."/>
            <person name="Richardson P."/>
        </authorList>
    </citation>
    <scope>NUCLEOTIDE SEQUENCE [LARGE SCALE GENOMIC DNA]</scope>
    <source>
        <strain evidence="7">ATCC BAA-1101 / DSM 17681 / MLHE-1</strain>
    </source>
</reference>
<dbReference type="PANTHER" id="PTHR24220">
    <property type="entry name" value="IMPORT ATP-BINDING PROTEIN"/>
    <property type="match status" value="1"/>
</dbReference>
<dbReference type="GO" id="GO:0005524">
    <property type="term" value="F:ATP binding"/>
    <property type="evidence" value="ECO:0007669"/>
    <property type="project" value="UniProtKB-KW"/>
</dbReference>
<keyword evidence="3" id="KW-0067">ATP-binding</keyword>
<evidence type="ECO:0000259" key="5">
    <source>
        <dbReference type="PROSITE" id="PS50893"/>
    </source>
</evidence>
<dbReference type="EMBL" id="CP000453">
    <property type="protein sequence ID" value="ABI57489.1"/>
    <property type="molecule type" value="Genomic_DNA"/>
</dbReference>
<keyword evidence="2" id="KW-0547">Nucleotide-binding</keyword>
<name>Q0A6P8_ALKEH</name>
<organism evidence="6 7">
    <name type="scientific">Alkalilimnicola ehrlichii (strain ATCC BAA-1101 / DSM 17681 / MLHE-1)</name>
    <dbReference type="NCBI Taxonomy" id="187272"/>
    <lineage>
        <taxon>Bacteria</taxon>
        <taxon>Pseudomonadati</taxon>
        <taxon>Pseudomonadota</taxon>
        <taxon>Gammaproteobacteria</taxon>
        <taxon>Chromatiales</taxon>
        <taxon>Ectothiorhodospiraceae</taxon>
        <taxon>Alkalilimnicola</taxon>
    </lineage>
</organism>
<dbReference type="RefSeq" id="WP_011629883.1">
    <property type="nucleotide sequence ID" value="NC_008340.1"/>
</dbReference>
<dbReference type="Gene3D" id="3.40.50.300">
    <property type="entry name" value="P-loop containing nucleotide triphosphate hydrolases"/>
    <property type="match status" value="1"/>
</dbReference>
<dbReference type="InterPro" id="IPR017871">
    <property type="entry name" value="ABC_transporter-like_CS"/>
</dbReference>
<dbReference type="Proteomes" id="UP000001962">
    <property type="component" value="Chromosome"/>
</dbReference>
<dbReference type="KEGG" id="aeh:Mlg_2147"/>
<evidence type="ECO:0000256" key="1">
    <source>
        <dbReference type="ARBA" id="ARBA00022448"/>
    </source>
</evidence>
<sequence>MSIVLELAHVAKSFSVGGHRVSPLIDANLVVRRGDLVSIVGPSGSGKSTLLHVLGCLERPDQGEVYIRGRPTRDLSDEELSAFRGKTLGFVFQRFYLIDRMTALQNVAMPLEYRDDLTREEAWARAWESLERVGLAEHAHHRPRQLSGGQQQRVAIARALASHPTVLLLDEPTGNLDPDTGRSIMRIIHELRQVIPEMAVILVTHDMALAADAEIAYELHRGRLHRVHWDQAGPGVQTISASCPA</sequence>
<proteinExistence type="inferred from homology"/>
<dbReference type="PROSITE" id="PS00211">
    <property type="entry name" value="ABC_TRANSPORTER_1"/>
    <property type="match status" value="1"/>
</dbReference>